<feature type="compositionally biased region" description="Polar residues" evidence="6">
    <location>
        <begin position="417"/>
        <end position="432"/>
    </location>
</feature>
<dbReference type="InterPro" id="IPR002657">
    <property type="entry name" value="BilAc:Na_symport/Acr3"/>
</dbReference>
<dbReference type="AlphaFoldDB" id="A0A7S0SQ27"/>
<comment type="subcellular location">
    <subcellularLocation>
        <location evidence="1">Membrane</location>
        <topology evidence="1">Multi-pass membrane protein</topology>
    </subcellularLocation>
</comment>
<proteinExistence type="inferred from homology"/>
<organism evidence="8">
    <name type="scientific">Mantoniella antarctica</name>
    <dbReference type="NCBI Taxonomy" id="81844"/>
    <lineage>
        <taxon>Eukaryota</taxon>
        <taxon>Viridiplantae</taxon>
        <taxon>Chlorophyta</taxon>
        <taxon>Mamiellophyceae</taxon>
        <taxon>Mamiellales</taxon>
        <taxon>Mamiellaceae</taxon>
        <taxon>Mantoniella</taxon>
    </lineage>
</organism>
<evidence type="ECO:0000256" key="5">
    <source>
        <dbReference type="ARBA" id="ARBA00023136"/>
    </source>
</evidence>
<comment type="similarity">
    <text evidence="2">Belongs to the bile acid:sodium symporter (BASS) (TC 2.A.28) family.</text>
</comment>
<feature type="transmembrane region" description="Helical" evidence="7">
    <location>
        <begin position="100"/>
        <end position="122"/>
    </location>
</feature>
<reference evidence="8" key="1">
    <citation type="submission" date="2021-01" db="EMBL/GenBank/DDBJ databases">
        <authorList>
            <person name="Corre E."/>
            <person name="Pelletier E."/>
            <person name="Niang G."/>
            <person name="Scheremetjew M."/>
            <person name="Finn R."/>
            <person name="Kale V."/>
            <person name="Holt S."/>
            <person name="Cochrane G."/>
            <person name="Meng A."/>
            <person name="Brown T."/>
            <person name="Cohen L."/>
        </authorList>
    </citation>
    <scope>NUCLEOTIDE SEQUENCE</scope>
    <source>
        <strain evidence="8">SL-175</strain>
    </source>
</reference>
<dbReference type="InterPro" id="IPR004710">
    <property type="entry name" value="Bilac:Na_transpt"/>
</dbReference>
<evidence type="ECO:0000256" key="6">
    <source>
        <dbReference type="SAM" id="MobiDB-lite"/>
    </source>
</evidence>
<dbReference type="InterPro" id="IPR038770">
    <property type="entry name" value="Na+/solute_symporter_sf"/>
</dbReference>
<evidence type="ECO:0000256" key="1">
    <source>
        <dbReference type="ARBA" id="ARBA00004141"/>
    </source>
</evidence>
<protein>
    <submittedName>
        <fullName evidence="8">Uncharacterized protein</fullName>
    </submittedName>
</protein>
<name>A0A7S0SQ27_9CHLO</name>
<dbReference type="GO" id="GO:0016020">
    <property type="term" value="C:membrane"/>
    <property type="evidence" value="ECO:0007669"/>
    <property type="project" value="UniProtKB-SubCell"/>
</dbReference>
<feature type="transmembrane region" description="Helical" evidence="7">
    <location>
        <begin position="134"/>
        <end position="156"/>
    </location>
</feature>
<gene>
    <name evidence="8" type="ORF">MANT1106_LOCUS14856</name>
</gene>
<feature type="transmembrane region" description="Helical" evidence="7">
    <location>
        <begin position="168"/>
        <end position="187"/>
    </location>
</feature>
<keyword evidence="4 7" id="KW-1133">Transmembrane helix</keyword>
<dbReference type="Gene3D" id="1.20.1530.20">
    <property type="match status" value="1"/>
</dbReference>
<feature type="transmembrane region" description="Helical" evidence="7">
    <location>
        <begin position="37"/>
        <end position="63"/>
    </location>
</feature>
<dbReference type="PANTHER" id="PTHR10361">
    <property type="entry name" value="SODIUM-BILE ACID COTRANSPORTER"/>
    <property type="match status" value="1"/>
</dbReference>
<feature type="region of interest" description="Disordered" evidence="6">
    <location>
        <begin position="417"/>
        <end position="453"/>
    </location>
</feature>
<sequence>MANLVNGILGNVFLLVLIFGLAAQVDLKEFRQRFNKPIGIIIGLVCQFVFLPVAGFASIRIFFPDNPVYGIPLLVTVCSPGGSYSNWWCSLFNSDLPLSMAMTTASSLFAVATLPVNILIYLRLCYPDKDGSVALDWGGLFTSLALVVVGIFGGLLVGTKVPRWRDRLGKLGNLAGVCLVLLGFFFSSNSSAPIWARGLSFYIGVGVPCIFGLVISMCFAYTCGLPKPQCLSVMIETCYQNTAIPLAVILSSFSNDDVALCESIGVYAAGHPKANRGDSAVCDVVGIAAGVPTFYQVVQVFALGVVCLCGWKAGWTYAPPDHSMWKVLTSNYQPGTADEDEPEPEAQRLSEGGFGSRLFPPSDEEQRTQLDGVVTEEVAGLGDGASSATYTHDKAAKVRGLHDTDAVSPVKICAGASNTDAAPAGNGSSNGLASRRVDGDGGDGGGGQGGCGDRFSLGMGDDSGSGSLLDMYGSGHSLDSELEAGISVIGVSLDDGRQLSAPQPIRNGGCGENGETIDAASVVLMQTPRGSVGSVTIDLERLRNLDTHPLPPSPLRKINQPNRKM</sequence>
<evidence type="ECO:0000256" key="4">
    <source>
        <dbReference type="ARBA" id="ARBA00022989"/>
    </source>
</evidence>
<feature type="region of interest" description="Disordered" evidence="6">
    <location>
        <begin position="333"/>
        <end position="367"/>
    </location>
</feature>
<feature type="transmembrane region" description="Helical" evidence="7">
    <location>
        <begin position="199"/>
        <end position="222"/>
    </location>
</feature>
<evidence type="ECO:0000256" key="2">
    <source>
        <dbReference type="ARBA" id="ARBA00006528"/>
    </source>
</evidence>
<feature type="compositionally biased region" description="Gly residues" evidence="6">
    <location>
        <begin position="442"/>
        <end position="452"/>
    </location>
</feature>
<dbReference type="EMBL" id="HBFC01024627">
    <property type="protein sequence ID" value="CAD8712169.1"/>
    <property type="molecule type" value="Transcribed_RNA"/>
</dbReference>
<feature type="transmembrane region" description="Helical" evidence="7">
    <location>
        <begin position="6"/>
        <end position="25"/>
    </location>
</feature>
<evidence type="ECO:0000256" key="3">
    <source>
        <dbReference type="ARBA" id="ARBA00022692"/>
    </source>
</evidence>
<dbReference type="Pfam" id="PF01758">
    <property type="entry name" value="SBF"/>
    <property type="match status" value="1"/>
</dbReference>
<accession>A0A7S0SQ27</accession>
<evidence type="ECO:0000256" key="7">
    <source>
        <dbReference type="SAM" id="Phobius"/>
    </source>
</evidence>
<keyword evidence="3 7" id="KW-0812">Transmembrane</keyword>
<evidence type="ECO:0000313" key="8">
    <source>
        <dbReference type="EMBL" id="CAD8712169.1"/>
    </source>
</evidence>
<keyword evidence="5 7" id="KW-0472">Membrane</keyword>
<dbReference type="GO" id="GO:0009941">
    <property type="term" value="C:chloroplast envelope"/>
    <property type="evidence" value="ECO:0007669"/>
    <property type="project" value="UniProtKB-ARBA"/>
</dbReference>
<dbReference type="PANTHER" id="PTHR10361:SF28">
    <property type="entry name" value="P3 PROTEIN-RELATED"/>
    <property type="match status" value="1"/>
</dbReference>